<evidence type="ECO:0000313" key="2">
    <source>
        <dbReference type="EMBL" id="GEM05316.1"/>
    </source>
</evidence>
<dbReference type="EMBL" id="FPAI01000001">
    <property type="protein sequence ID" value="SFS37853.1"/>
    <property type="molecule type" value="Genomic_DNA"/>
</dbReference>
<reference evidence="3 4" key="1">
    <citation type="submission" date="2016-10" db="EMBL/GenBank/DDBJ databases">
        <authorList>
            <person name="de Groot N.N."/>
        </authorList>
    </citation>
    <scope>NUCLEOTIDE SEQUENCE [LARGE SCALE GENOMIC DNA]</scope>
    <source>
        <strain evidence="3 4">DSM 17074</strain>
    </source>
</reference>
<protein>
    <submittedName>
        <fullName evidence="3">Protein N-acetyltransferase, RimJ/RimL family</fullName>
    </submittedName>
</protein>
<dbReference type="PANTHER" id="PTHR43415:SF5">
    <property type="entry name" value="ACETYLTRANSFERASE"/>
    <property type="match status" value="1"/>
</dbReference>
<accession>A0A1I6PCF8</accession>
<dbReference type="InterPro" id="IPR000182">
    <property type="entry name" value="GNAT_dom"/>
</dbReference>
<sequence>MIGLKVFDETDYQAFIDWQQEATEKDLFSFMGRTFTLPVTKAQLAVYVEKAKQQALPVELYTVIEEQTGEKIGHIQVAEIDEVNQSAFLNRIFIRKASRGKGYGRLLMEEMKRYVFQERGFHRLSLYVLSNNQGAYKMYQKAGFVEEGVMRESRIFNGEFLDLHLMSLLSTDH</sequence>
<evidence type="ECO:0000313" key="4">
    <source>
        <dbReference type="Proteomes" id="UP000199139"/>
    </source>
</evidence>
<dbReference type="STRING" id="306541.SAMN05421668_101338"/>
<name>A0A1I6PCF8_9BACI</name>
<dbReference type="SUPFAM" id="SSF55729">
    <property type="entry name" value="Acyl-CoA N-acyltransferases (Nat)"/>
    <property type="match status" value="1"/>
</dbReference>
<dbReference type="CDD" id="cd04301">
    <property type="entry name" value="NAT_SF"/>
    <property type="match status" value="1"/>
</dbReference>
<reference evidence="2 5" key="2">
    <citation type="submission" date="2019-07" db="EMBL/GenBank/DDBJ databases">
        <title>Whole genome shotgun sequence of Halolactibacillus miurensis NBRC 100873.</title>
        <authorList>
            <person name="Hosoyama A."/>
            <person name="Uohara A."/>
            <person name="Ohji S."/>
            <person name="Ichikawa N."/>
        </authorList>
    </citation>
    <scope>NUCLEOTIDE SEQUENCE [LARGE SCALE GENOMIC DNA]</scope>
    <source>
        <strain evidence="2 5">NBRC 100873</strain>
    </source>
</reference>
<dbReference type="PROSITE" id="PS51186">
    <property type="entry name" value="GNAT"/>
    <property type="match status" value="1"/>
</dbReference>
<dbReference type="Proteomes" id="UP000321773">
    <property type="component" value="Unassembled WGS sequence"/>
</dbReference>
<proteinExistence type="predicted"/>
<keyword evidence="3" id="KW-0808">Transferase</keyword>
<evidence type="ECO:0000259" key="1">
    <source>
        <dbReference type="PROSITE" id="PS51186"/>
    </source>
</evidence>
<evidence type="ECO:0000313" key="5">
    <source>
        <dbReference type="Proteomes" id="UP000321773"/>
    </source>
</evidence>
<dbReference type="InterPro" id="IPR016181">
    <property type="entry name" value="Acyl_CoA_acyltransferase"/>
</dbReference>
<evidence type="ECO:0000313" key="3">
    <source>
        <dbReference type="EMBL" id="SFS37853.1"/>
    </source>
</evidence>
<dbReference type="Gene3D" id="3.40.630.30">
    <property type="match status" value="1"/>
</dbReference>
<keyword evidence="5" id="KW-1185">Reference proteome</keyword>
<dbReference type="Proteomes" id="UP000199139">
    <property type="component" value="Unassembled WGS sequence"/>
</dbReference>
<dbReference type="PANTHER" id="PTHR43415">
    <property type="entry name" value="SPERMIDINE N(1)-ACETYLTRANSFERASE"/>
    <property type="match status" value="1"/>
</dbReference>
<organism evidence="3 4">
    <name type="scientific">Halolactibacillus miurensis</name>
    <dbReference type="NCBI Taxonomy" id="306541"/>
    <lineage>
        <taxon>Bacteria</taxon>
        <taxon>Bacillati</taxon>
        <taxon>Bacillota</taxon>
        <taxon>Bacilli</taxon>
        <taxon>Bacillales</taxon>
        <taxon>Bacillaceae</taxon>
        <taxon>Halolactibacillus</taxon>
    </lineage>
</organism>
<dbReference type="EMBL" id="BJWJ01000029">
    <property type="protein sequence ID" value="GEM05316.1"/>
    <property type="molecule type" value="Genomic_DNA"/>
</dbReference>
<dbReference type="GO" id="GO:0016747">
    <property type="term" value="F:acyltransferase activity, transferring groups other than amino-acyl groups"/>
    <property type="evidence" value="ECO:0007669"/>
    <property type="project" value="InterPro"/>
</dbReference>
<dbReference type="Pfam" id="PF00583">
    <property type="entry name" value="Acetyltransf_1"/>
    <property type="match status" value="1"/>
</dbReference>
<dbReference type="RefSeq" id="WP_089852779.1">
    <property type="nucleotide sequence ID" value="NZ_BJWJ01000029.1"/>
</dbReference>
<gene>
    <name evidence="2" type="ORF">HMI01_23040</name>
    <name evidence="3" type="ORF">SAMN05421668_101338</name>
</gene>
<feature type="domain" description="N-acetyltransferase" evidence="1">
    <location>
        <begin position="2"/>
        <end position="167"/>
    </location>
</feature>
<dbReference type="OrthoDB" id="9795206at2"/>
<dbReference type="AlphaFoldDB" id="A0A1I6PCF8"/>